<dbReference type="Pfam" id="PF00069">
    <property type="entry name" value="Pkinase"/>
    <property type="match status" value="1"/>
</dbReference>
<dbReference type="EMBL" id="JAPFFF010000008">
    <property type="protein sequence ID" value="KAK8883601.1"/>
    <property type="molecule type" value="Genomic_DNA"/>
</dbReference>
<accession>A0ABR2JXK7</accession>
<dbReference type="InterPro" id="IPR006597">
    <property type="entry name" value="Sel1-like"/>
</dbReference>
<dbReference type="SMART" id="SM00220">
    <property type="entry name" value="S_TKc"/>
    <property type="match status" value="1"/>
</dbReference>
<dbReference type="SMART" id="SM00671">
    <property type="entry name" value="SEL1"/>
    <property type="match status" value="19"/>
</dbReference>
<proteinExistence type="predicted"/>
<reference evidence="2 3" key="1">
    <citation type="submission" date="2024-04" db="EMBL/GenBank/DDBJ databases">
        <title>Tritrichomonas musculus Genome.</title>
        <authorList>
            <person name="Alves-Ferreira E."/>
            <person name="Grigg M."/>
            <person name="Lorenzi H."/>
            <person name="Galac M."/>
        </authorList>
    </citation>
    <scope>NUCLEOTIDE SEQUENCE [LARGE SCALE GENOMIC DNA]</scope>
    <source>
        <strain evidence="2 3">EAF2021</strain>
    </source>
</reference>
<dbReference type="InterPro" id="IPR008271">
    <property type="entry name" value="Ser/Thr_kinase_AS"/>
</dbReference>
<name>A0ABR2JXK7_9EUKA</name>
<dbReference type="PROSITE" id="PS00108">
    <property type="entry name" value="PROTEIN_KINASE_ST"/>
    <property type="match status" value="1"/>
</dbReference>
<feature type="domain" description="Protein kinase" evidence="1">
    <location>
        <begin position="210"/>
        <end position="437"/>
    </location>
</feature>
<gene>
    <name evidence="2" type="ORF">M9Y10_042695</name>
</gene>
<dbReference type="PANTHER" id="PTHR43628">
    <property type="entry name" value="ACTIVATOR OF C KINASE PROTEIN 1-RELATED"/>
    <property type="match status" value="1"/>
</dbReference>
<organism evidence="2 3">
    <name type="scientific">Tritrichomonas musculus</name>
    <dbReference type="NCBI Taxonomy" id="1915356"/>
    <lineage>
        <taxon>Eukaryota</taxon>
        <taxon>Metamonada</taxon>
        <taxon>Parabasalia</taxon>
        <taxon>Tritrichomonadida</taxon>
        <taxon>Tritrichomonadidae</taxon>
        <taxon>Tritrichomonas</taxon>
    </lineage>
</organism>
<evidence type="ECO:0000313" key="3">
    <source>
        <dbReference type="Proteomes" id="UP001470230"/>
    </source>
</evidence>
<dbReference type="InterPro" id="IPR011009">
    <property type="entry name" value="Kinase-like_dom_sf"/>
</dbReference>
<dbReference type="PANTHER" id="PTHR43628:SF1">
    <property type="entry name" value="CHITIN SYNTHASE REGULATORY FACTOR 2-RELATED"/>
    <property type="match status" value="1"/>
</dbReference>
<dbReference type="Gene3D" id="1.25.40.10">
    <property type="entry name" value="Tetratricopeptide repeat domain"/>
    <property type="match status" value="4"/>
</dbReference>
<dbReference type="CDD" id="cd00180">
    <property type="entry name" value="PKc"/>
    <property type="match status" value="1"/>
</dbReference>
<protein>
    <recommendedName>
        <fullName evidence="1">Protein kinase domain-containing protein</fullName>
    </recommendedName>
</protein>
<dbReference type="SUPFAM" id="SSF81901">
    <property type="entry name" value="HCP-like"/>
    <property type="match status" value="4"/>
</dbReference>
<dbReference type="InterPro" id="IPR000719">
    <property type="entry name" value="Prot_kinase_dom"/>
</dbReference>
<sequence length="1301" mass="151932">MLKISNEFQLLLNDRSIEIENNNLDNAVRRISIHVFTKDNITQIPSFFQLISKSKIIICDEYVEEISECNFDFDFFLLCFDNRLLIIQQSEFQPLFGFFSQVQSSSLFLFSEFARLKLEQIKFPVKISDKNENFFYTEIQSFSKSFLLKFNKKCDNQKQILNFWNTIKEVISAYLIKKAYINSRFERKFLLDETKNIDCEVMPSINEKDMITLRTLGDGSLSFVYLVYHIKKEKIFSLKVFSNESYNQRTFQRECTNYLNIHHPLFPIFYGSGKYMAANCIVYEYIEGDTLKKATFSSRKEKICFIFQLMTIFEYLHINGYIYRDLKPNNIIIDDNKTCFLIDFDKMIKNESGNEVQVVTKNLAAINFQAPEINSSQISNKVDIYSIGEIINYVFCDELSNDVNEEYLSLHELVDDCTSIDPIKRPTISQLIDRFYFNFLTSVSKINEGYTIKSIADIHSEKYFPYWFAISEFDKDPNYQILFGFLYEEGKMFHKNTRKANYYFKLAAENEHSDALCMVADQILNGYLSDDNVNKAISYLSIAASKNHTESLFKLGLIYYDLKNDYYKAVQYLTPAANQNHCESQYILGNIYENGLGLQKDINKSIHFYSLAANQNHEKAQFKLGEIYEKGINVNVDIKKAIFYYSLAANQNDSESQFKLGHIYEEGIYVPFDINKAIHYYTLAANNRHRVAMFNLAFIYYEANYVKQDINKAIHYFTILANDNDEVSQYNIGFLYYEGKYVEMNVQKRIFYLTLAAQNGFAEAQFYLGKVYELGTYVERDMKKAISFYTLAANQNDSKSQYALGIIYHLAQFVPRDINKAIHYYELAAKNHDIDALFNLGTIYYRGEFTQINMNKAIHYYSLAANQGCVRSQFNLGVFYEQGKLVQRDMNKSIYYYNLASNQNYANAQFNLGLIYDKGNYVAKDLNRAIHFYTLAANQNHSHSQANLSELCFSYLHDDNKGVYYLTLSANQGEPQSQFNLGCWYINGKYLKQNIEKGIHYLTLSANRNYSDAQCNLGVLYFSEEFLPLNVTKSIHYFTLAANNGNKIAQYYLGRIYFEGLNVTQNIKKGIDYFFLASKNNHIMAHFVVGTLYFKGKYIEQNIDEAICHYKEGSSFNDQYCKNNLGIIYLKYKKNVTFATELFQEAISKKNDHLSMFNLAHIYYFDQSVNKDIKKVIELLIKSSEKVCWASVLLSLIFVKMVSQITVENINEELLKYGSCLKNLKYRIYCIILCYRLTNNANYKKTCAKLENKILLYDTNFCRIDYNKFISLDQKNLDDIMSDHFVKITKSFYEGFGYDLL</sequence>
<dbReference type="SUPFAM" id="SSF56112">
    <property type="entry name" value="Protein kinase-like (PK-like)"/>
    <property type="match status" value="1"/>
</dbReference>
<dbReference type="Gene3D" id="1.10.510.10">
    <property type="entry name" value="Transferase(Phosphotransferase) domain 1"/>
    <property type="match status" value="1"/>
</dbReference>
<dbReference type="InterPro" id="IPR011990">
    <property type="entry name" value="TPR-like_helical_dom_sf"/>
</dbReference>
<evidence type="ECO:0000259" key="1">
    <source>
        <dbReference type="PROSITE" id="PS50011"/>
    </source>
</evidence>
<dbReference type="Pfam" id="PF08238">
    <property type="entry name" value="Sel1"/>
    <property type="match status" value="19"/>
</dbReference>
<dbReference type="InterPro" id="IPR052945">
    <property type="entry name" value="Mitotic_Regulator"/>
</dbReference>
<dbReference type="Proteomes" id="UP001470230">
    <property type="component" value="Unassembled WGS sequence"/>
</dbReference>
<keyword evidence="3" id="KW-1185">Reference proteome</keyword>
<comment type="caution">
    <text evidence="2">The sequence shown here is derived from an EMBL/GenBank/DDBJ whole genome shotgun (WGS) entry which is preliminary data.</text>
</comment>
<evidence type="ECO:0000313" key="2">
    <source>
        <dbReference type="EMBL" id="KAK8883601.1"/>
    </source>
</evidence>
<dbReference type="PROSITE" id="PS50011">
    <property type="entry name" value="PROTEIN_KINASE_DOM"/>
    <property type="match status" value="1"/>
</dbReference>